<dbReference type="RefSeq" id="WP_047255195.1">
    <property type="nucleotide sequence ID" value="NZ_CAWMFK010000001.1"/>
</dbReference>
<evidence type="ECO:0000313" key="2">
    <source>
        <dbReference type="Proteomes" id="UP000829116"/>
    </source>
</evidence>
<dbReference type="Pfam" id="PF07332">
    <property type="entry name" value="Phage_holin_3_6"/>
    <property type="match status" value="1"/>
</dbReference>
<reference evidence="1" key="1">
    <citation type="submission" date="2022-03" db="EMBL/GenBank/DDBJ databases">
        <title>ESBL-producing Moellerella wisconsensis and Escherichia marmotae isolated from wild game meat.</title>
        <authorList>
            <person name="Biggel M."/>
        </authorList>
    </citation>
    <scope>NUCLEOTIDE SEQUENCE</scope>
    <source>
        <strain evidence="1">W51</strain>
    </source>
</reference>
<dbReference type="Proteomes" id="UP000829116">
    <property type="component" value="Chromosome"/>
</dbReference>
<organism evidence="1 2">
    <name type="scientific">Moellerella wisconsensis</name>
    <dbReference type="NCBI Taxonomy" id="158849"/>
    <lineage>
        <taxon>Bacteria</taxon>
        <taxon>Pseudomonadati</taxon>
        <taxon>Pseudomonadota</taxon>
        <taxon>Gammaproteobacteria</taxon>
        <taxon>Enterobacterales</taxon>
        <taxon>Morganellaceae</taxon>
        <taxon>Moellerella</taxon>
    </lineage>
</organism>
<proteinExistence type="predicted"/>
<evidence type="ECO:0000313" key="1">
    <source>
        <dbReference type="EMBL" id="UNH31217.1"/>
    </source>
</evidence>
<dbReference type="GeneID" id="79716065"/>
<sequence>MEQHERPQGPAKGVLDTLQRMVTIAVTMVETRIQLVAVELEEEKATLIQLILMAGITLLFTAFGLMCLLGLIFWSVDPVYRYQALAITTGILILLAIIGAIWTLKKSRQSTLLGATREQLKRDHQALTGDTRQSDGE</sequence>
<dbReference type="AlphaFoldDB" id="A0A9Q8V4G5"/>
<dbReference type="EMBL" id="CP093245">
    <property type="protein sequence ID" value="UNH31217.1"/>
    <property type="molecule type" value="Genomic_DNA"/>
</dbReference>
<accession>A0A9Q8V4G5</accession>
<protein>
    <submittedName>
        <fullName evidence="1">Phage holin family protein</fullName>
    </submittedName>
</protein>
<dbReference type="InterPro" id="IPR009937">
    <property type="entry name" value="Phage_holin_3_6"/>
</dbReference>
<name>A0A9Q8V4G5_9GAMM</name>
<gene>
    <name evidence="1" type="ORF">MNY72_02485</name>
</gene>